<accession>A0A4R1F6V7</accession>
<sequence length="146" mass="16816">MDATCRIFEKEDIINTIRLKSQEAVSNCQILISAKLIKNINNTDVVVWINDLHKSLDDDYEAGIQIEHQGKQVTFYIDHIAYKNNAMIYFKGHVDSGKQVHFVKSSSELNIQLIALKRRITGQQKTPFGFTDWAEYKEKKSKALLN</sequence>
<gene>
    <name evidence="1" type="ORF">EV695_2201</name>
</gene>
<dbReference type="RefSeq" id="WP_131905945.1">
    <property type="nucleotide sequence ID" value="NZ_BAAAFU010000004.1"/>
</dbReference>
<evidence type="ECO:0000313" key="1">
    <source>
        <dbReference type="EMBL" id="TCJ87688.1"/>
    </source>
</evidence>
<dbReference type="EMBL" id="SMFQ01000003">
    <property type="protein sequence ID" value="TCJ87688.1"/>
    <property type="molecule type" value="Genomic_DNA"/>
</dbReference>
<reference evidence="1 2" key="1">
    <citation type="submission" date="2019-03" db="EMBL/GenBank/DDBJ databases">
        <title>Genomic Encyclopedia of Type Strains, Phase IV (KMG-IV): sequencing the most valuable type-strain genomes for metagenomic binning, comparative biology and taxonomic classification.</title>
        <authorList>
            <person name="Goeker M."/>
        </authorList>
    </citation>
    <scope>NUCLEOTIDE SEQUENCE [LARGE SCALE GENOMIC DNA]</scope>
    <source>
        <strain evidence="1 2">DSM 24830</strain>
    </source>
</reference>
<dbReference type="OrthoDB" id="7041918at2"/>
<dbReference type="InterPro" id="IPR046171">
    <property type="entry name" value="DUF6173"/>
</dbReference>
<evidence type="ECO:0000313" key="2">
    <source>
        <dbReference type="Proteomes" id="UP000294887"/>
    </source>
</evidence>
<comment type="caution">
    <text evidence="1">The sequence shown here is derived from an EMBL/GenBank/DDBJ whole genome shotgun (WGS) entry which is preliminary data.</text>
</comment>
<keyword evidence="2" id="KW-1185">Reference proteome</keyword>
<dbReference type="Pfam" id="PF19670">
    <property type="entry name" value="DUF6173"/>
    <property type="match status" value="1"/>
</dbReference>
<protein>
    <submittedName>
        <fullName evidence="1">Uncharacterized protein</fullName>
    </submittedName>
</protein>
<organism evidence="1 2">
    <name type="scientific">Cocleimonas flava</name>
    <dbReference type="NCBI Taxonomy" id="634765"/>
    <lineage>
        <taxon>Bacteria</taxon>
        <taxon>Pseudomonadati</taxon>
        <taxon>Pseudomonadota</taxon>
        <taxon>Gammaproteobacteria</taxon>
        <taxon>Thiotrichales</taxon>
        <taxon>Thiotrichaceae</taxon>
        <taxon>Cocleimonas</taxon>
    </lineage>
</organism>
<proteinExistence type="predicted"/>
<dbReference type="Proteomes" id="UP000294887">
    <property type="component" value="Unassembled WGS sequence"/>
</dbReference>
<dbReference type="AlphaFoldDB" id="A0A4R1F6V7"/>
<name>A0A4R1F6V7_9GAMM</name>